<sequence length="447" mass="52531">MKKVLFIAYHYPPVGGAGTQRSLKFTKYLKKFNWDPVVVTVEHTSSYMNDITLNDDIPKDLKIIRFENTKPESYLENISNEISKDFDLVIDALEEEGKRYFKDLFKNSLIKMKASLNIPDTQTFWAINTLKDIEKYIDFDNIDLIYSTLSPLSSHLIARKLKKKYNIPWVTDFRDEWTNNPYDNVNKNNIIFKIQENLERCVLDKSDKIITISTEAKNNYIKNFGIEESKIKVITNGYDEDDFKKFNSSPKNKEKFTIVYNGTLYLQRLPYTVLEAMNELIDKGLIDKDKVWIKFIGTCTQDIYNNIFKYNKHKIIKYLGYLHHSKSVEYIVSSNLLLLLVGINPKVKSVYTGKVFEYLRCKSPILSISPKGSLVEKLLDETSCGKNFEYSDVEGIKKFIYEQYKNWENSKNTIVYNEKEIRKYDRKYLTQELSKTFDELLQLKVDN</sequence>
<feature type="domain" description="Glycosyltransferase subfamily 4-like N-terminal" evidence="2">
    <location>
        <begin position="120"/>
        <end position="241"/>
    </location>
</feature>
<dbReference type="EMBL" id="BAAACG010000003">
    <property type="protein sequence ID" value="GAA0733520.1"/>
    <property type="molecule type" value="Genomic_DNA"/>
</dbReference>
<proteinExistence type="predicted"/>
<dbReference type="PANTHER" id="PTHR46401">
    <property type="entry name" value="GLYCOSYLTRANSFERASE WBBK-RELATED"/>
    <property type="match status" value="1"/>
</dbReference>
<evidence type="ECO:0000256" key="1">
    <source>
        <dbReference type="ARBA" id="ARBA00022679"/>
    </source>
</evidence>
<keyword evidence="1" id="KW-0808">Transferase</keyword>
<accession>A0ABP3UHP9</accession>
<dbReference type="SUPFAM" id="SSF53756">
    <property type="entry name" value="UDP-Glycosyltransferase/glycogen phosphorylase"/>
    <property type="match status" value="1"/>
</dbReference>
<dbReference type="Pfam" id="PF13439">
    <property type="entry name" value="Glyco_transf_4"/>
    <property type="match status" value="1"/>
</dbReference>
<protein>
    <submittedName>
        <fullName evidence="3">Glycosyltransferase family 4 protein</fullName>
    </submittedName>
</protein>
<gene>
    <name evidence="3" type="ORF">GCM10008906_04500</name>
</gene>
<evidence type="ECO:0000313" key="4">
    <source>
        <dbReference type="Proteomes" id="UP001501510"/>
    </source>
</evidence>
<dbReference type="RefSeq" id="WP_343758437.1">
    <property type="nucleotide sequence ID" value="NZ_BAAACG010000003.1"/>
</dbReference>
<evidence type="ECO:0000259" key="2">
    <source>
        <dbReference type="Pfam" id="PF13439"/>
    </source>
</evidence>
<reference evidence="4" key="1">
    <citation type="journal article" date="2019" name="Int. J. Syst. Evol. Microbiol.">
        <title>The Global Catalogue of Microorganisms (GCM) 10K type strain sequencing project: providing services to taxonomists for standard genome sequencing and annotation.</title>
        <authorList>
            <consortium name="The Broad Institute Genomics Platform"/>
            <consortium name="The Broad Institute Genome Sequencing Center for Infectious Disease"/>
            <person name="Wu L."/>
            <person name="Ma J."/>
        </authorList>
    </citation>
    <scope>NUCLEOTIDE SEQUENCE [LARGE SCALE GENOMIC DNA]</scope>
    <source>
        <strain evidence="4">JCM 1407</strain>
    </source>
</reference>
<comment type="caution">
    <text evidence="3">The sequence shown here is derived from an EMBL/GenBank/DDBJ whole genome shotgun (WGS) entry which is preliminary data.</text>
</comment>
<dbReference type="Proteomes" id="UP001501510">
    <property type="component" value="Unassembled WGS sequence"/>
</dbReference>
<dbReference type="PANTHER" id="PTHR46401:SF2">
    <property type="entry name" value="GLYCOSYLTRANSFERASE WBBK-RELATED"/>
    <property type="match status" value="1"/>
</dbReference>
<name>A0ABP3UHP9_9CLOT</name>
<keyword evidence="4" id="KW-1185">Reference proteome</keyword>
<organism evidence="3 4">
    <name type="scientific">Clostridium oceanicum</name>
    <dbReference type="NCBI Taxonomy" id="1543"/>
    <lineage>
        <taxon>Bacteria</taxon>
        <taxon>Bacillati</taxon>
        <taxon>Bacillota</taxon>
        <taxon>Clostridia</taxon>
        <taxon>Eubacteriales</taxon>
        <taxon>Clostridiaceae</taxon>
        <taxon>Clostridium</taxon>
    </lineage>
</organism>
<dbReference type="Gene3D" id="3.40.50.2000">
    <property type="entry name" value="Glycogen Phosphorylase B"/>
    <property type="match status" value="2"/>
</dbReference>
<evidence type="ECO:0000313" key="3">
    <source>
        <dbReference type="EMBL" id="GAA0733520.1"/>
    </source>
</evidence>
<dbReference type="InterPro" id="IPR028098">
    <property type="entry name" value="Glyco_trans_4-like_N"/>
</dbReference>